<gene>
    <name evidence="1" type="ORF">IV38_GL001903</name>
    <name evidence="2" type="ORF">IV40_GL001934</name>
</gene>
<dbReference type="EMBL" id="JQAZ01000007">
    <property type="protein sequence ID" value="KRN30345.1"/>
    <property type="molecule type" value="Genomic_DNA"/>
</dbReference>
<dbReference type="OrthoDB" id="9767875at2"/>
<evidence type="ECO:0000313" key="4">
    <source>
        <dbReference type="Proteomes" id="UP000051751"/>
    </source>
</evidence>
<dbReference type="Pfam" id="PF16993">
    <property type="entry name" value="Asp1"/>
    <property type="match status" value="1"/>
</dbReference>
<dbReference type="EMBL" id="JQAT01000006">
    <property type="protein sequence ID" value="KRN27690.1"/>
    <property type="molecule type" value="Genomic_DNA"/>
</dbReference>
<evidence type="ECO:0000313" key="3">
    <source>
        <dbReference type="Proteomes" id="UP000051645"/>
    </source>
</evidence>
<dbReference type="PATRIC" id="fig|81857.3.peg.1928"/>
<comment type="caution">
    <text evidence="2">The sequence shown here is derived from an EMBL/GenBank/DDBJ whole genome shotgun (WGS) entry which is preliminary data.</text>
</comment>
<protein>
    <recommendedName>
        <fullName evidence="5">Accessory secretory protein Asp1</fullName>
    </recommendedName>
</protein>
<organism evidence="2 3">
    <name type="scientific">Lactobacillus selangorensis</name>
    <dbReference type="NCBI Taxonomy" id="81857"/>
    <lineage>
        <taxon>Bacteria</taxon>
        <taxon>Bacillati</taxon>
        <taxon>Bacillota</taxon>
        <taxon>Bacilli</taxon>
        <taxon>Lactobacillales</taxon>
        <taxon>Lactobacillaceae</taxon>
        <taxon>Lactobacillus</taxon>
    </lineage>
</organism>
<name>A0A0R2FP68_9LACO</name>
<accession>A0A0R2FP68</accession>
<dbReference type="GO" id="GO:0015031">
    <property type="term" value="P:protein transport"/>
    <property type="evidence" value="ECO:0007669"/>
    <property type="project" value="InterPro"/>
</dbReference>
<dbReference type="STRING" id="81857.IV38_GL001903"/>
<reference evidence="3 4" key="1">
    <citation type="journal article" date="2015" name="Genome Announc.">
        <title>Expanding the biotechnology potential of lactobacilli through comparative genomics of 213 strains and associated genera.</title>
        <authorList>
            <person name="Sun Z."/>
            <person name="Harris H.M."/>
            <person name="McCann A."/>
            <person name="Guo C."/>
            <person name="Argimon S."/>
            <person name="Zhang W."/>
            <person name="Yang X."/>
            <person name="Jeffery I.B."/>
            <person name="Cooney J.C."/>
            <person name="Kagawa T.F."/>
            <person name="Liu W."/>
            <person name="Song Y."/>
            <person name="Salvetti E."/>
            <person name="Wrobel A."/>
            <person name="Rasinkangas P."/>
            <person name="Parkhill J."/>
            <person name="Rea M.C."/>
            <person name="O'Sullivan O."/>
            <person name="Ritari J."/>
            <person name="Douillard F.P."/>
            <person name="Paul Ross R."/>
            <person name="Yang R."/>
            <person name="Briner A.E."/>
            <person name="Felis G.E."/>
            <person name="de Vos W.M."/>
            <person name="Barrangou R."/>
            <person name="Klaenhammer T.R."/>
            <person name="Caufield P.W."/>
            <person name="Cui Y."/>
            <person name="Zhang H."/>
            <person name="O'Toole P.W."/>
        </authorList>
    </citation>
    <scope>NUCLEOTIDE SEQUENCE [LARGE SCALE GENOMIC DNA]</scope>
    <source>
        <strain evidence="1 4">ATCC BAA-66</strain>
        <strain evidence="2 3">DSM 13344</strain>
    </source>
</reference>
<keyword evidence="3" id="KW-1185">Reference proteome</keyword>
<proteinExistence type="predicted"/>
<dbReference type="AlphaFoldDB" id="A0A0R2FP68"/>
<dbReference type="Proteomes" id="UP000051645">
    <property type="component" value="Unassembled WGS sequence"/>
</dbReference>
<evidence type="ECO:0000313" key="1">
    <source>
        <dbReference type="EMBL" id="KRN27690.1"/>
    </source>
</evidence>
<dbReference type="InterPro" id="IPR022372">
    <property type="entry name" value="Accessory_SS_Asp1"/>
</dbReference>
<sequence length="249" mass="28840">MYSLIPDWSDQANLLTDPLANVARLFQQSELPFRILLLKPRHDWRTYLNQNGLLNMQTWNALDAALGIHLTAGKGLAIADLPLPSNAEFVYDVYQLRIYQNNNLYSTVHFNDDGFVTDIYYERQENGLVRHDRYDERGFKISESAEDEQGQMVRQKWFNEYGDCILVETPQKVTVQPLAQKRFLRSDYASLELLLREVVERQLSIWKAGDKQFMLLSTMSASLKVIMERLQTVAPTLYLVATQLTENQA</sequence>
<evidence type="ECO:0008006" key="5">
    <source>
        <dbReference type="Google" id="ProtNLM"/>
    </source>
</evidence>
<evidence type="ECO:0000313" key="2">
    <source>
        <dbReference type="EMBL" id="KRN30345.1"/>
    </source>
</evidence>
<dbReference type="Proteomes" id="UP000051751">
    <property type="component" value="Unassembled WGS sequence"/>
</dbReference>